<keyword evidence="2" id="KW-1185">Reference proteome</keyword>
<dbReference type="KEGG" id="psty:BFS30_20690"/>
<dbReference type="AlphaFoldDB" id="A0A1D7QL15"/>
<dbReference type="Proteomes" id="UP000094313">
    <property type="component" value="Chromosome"/>
</dbReference>
<dbReference type="RefSeq" id="WP_069381037.1">
    <property type="nucleotide sequence ID" value="NZ_CP017141.1"/>
</dbReference>
<name>A0A1D7QL15_9SPHI</name>
<evidence type="ECO:0008006" key="3">
    <source>
        <dbReference type="Google" id="ProtNLM"/>
    </source>
</evidence>
<evidence type="ECO:0000313" key="1">
    <source>
        <dbReference type="EMBL" id="AOM79375.1"/>
    </source>
</evidence>
<accession>A0A1D7QL15</accession>
<proteinExistence type="predicted"/>
<gene>
    <name evidence="1" type="ORF">BFS30_20690</name>
</gene>
<sequence>MFEQRSFQQLFSEFSSRKSPVKNADKIGLNDPFYLDYILNYEGLEIIPDIGLLGYEEVLRENNYLAANYPQLADQVWMIGTSGQGDGWFVECNTNNVLFYDHDLGEYESVLSFRDFSIGFSEFVPAAFMLRELETKLYEEEVEAETVEHVFKQSMTCISSTFMELYPYHYF</sequence>
<protein>
    <recommendedName>
        <fullName evidence="3">SMI1/KNR4 family protein</fullName>
    </recommendedName>
</protein>
<organism evidence="1 2">
    <name type="scientific">Pedobacter steynii</name>
    <dbReference type="NCBI Taxonomy" id="430522"/>
    <lineage>
        <taxon>Bacteria</taxon>
        <taxon>Pseudomonadati</taxon>
        <taxon>Bacteroidota</taxon>
        <taxon>Sphingobacteriia</taxon>
        <taxon>Sphingobacteriales</taxon>
        <taxon>Sphingobacteriaceae</taxon>
        <taxon>Pedobacter</taxon>
    </lineage>
</organism>
<reference evidence="1 2" key="1">
    <citation type="submission" date="2016-08" db="EMBL/GenBank/DDBJ databases">
        <authorList>
            <person name="Seilhamer J.J."/>
        </authorList>
    </citation>
    <scope>NUCLEOTIDE SEQUENCE [LARGE SCALE GENOMIC DNA]</scope>
    <source>
        <strain evidence="1 2">DX4</strain>
    </source>
</reference>
<dbReference type="OrthoDB" id="8794977at2"/>
<evidence type="ECO:0000313" key="2">
    <source>
        <dbReference type="Proteomes" id="UP000094313"/>
    </source>
</evidence>
<dbReference type="EMBL" id="CP017141">
    <property type="protein sequence ID" value="AOM79375.1"/>
    <property type="molecule type" value="Genomic_DNA"/>
</dbReference>